<dbReference type="AlphaFoldDB" id="A0A8J2KKL7"/>
<feature type="transmembrane region" description="Helical" evidence="1">
    <location>
        <begin position="27"/>
        <end position="51"/>
    </location>
</feature>
<keyword evidence="1" id="KW-0472">Membrane</keyword>
<gene>
    <name evidence="2" type="ORF">AFUS01_LOCUS25457</name>
</gene>
<dbReference type="EMBL" id="CAJVCH010329212">
    <property type="protein sequence ID" value="CAG7786909.1"/>
    <property type="molecule type" value="Genomic_DNA"/>
</dbReference>
<feature type="non-terminal residue" evidence="2">
    <location>
        <position position="1"/>
    </location>
</feature>
<evidence type="ECO:0000256" key="1">
    <source>
        <dbReference type="SAM" id="Phobius"/>
    </source>
</evidence>
<reference evidence="2" key="1">
    <citation type="submission" date="2021-06" db="EMBL/GenBank/DDBJ databases">
        <authorList>
            <person name="Hodson N. C."/>
            <person name="Mongue J. A."/>
            <person name="Jaron S. K."/>
        </authorList>
    </citation>
    <scope>NUCLEOTIDE SEQUENCE</scope>
</reference>
<keyword evidence="1" id="KW-1133">Transmembrane helix</keyword>
<evidence type="ECO:0000313" key="2">
    <source>
        <dbReference type="EMBL" id="CAG7786909.1"/>
    </source>
</evidence>
<dbReference type="Proteomes" id="UP000708208">
    <property type="component" value="Unassembled WGS sequence"/>
</dbReference>
<organism evidence="2 3">
    <name type="scientific">Allacma fusca</name>
    <dbReference type="NCBI Taxonomy" id="39272"/>
    <lineage>
        <taxon>Eukaryota</taxon>
        <taxon>Metazoa</taxon>
        <taxon>Ecdysozoa</taxon>
        <taxon>Arthropoda</taxon>
        <taxon>Hexapoda</taxon>
        <taxon>Collembola</taxon>
        <taxon>Symphypleona</taxon>
        <taxon>Sminthuridae</taxon>
        <taxon>Allacma</taxon>
    </lineage>
</organism>
<comment type="caution">
    <text evidence="2">The sequence shown here is derived from an EMBL/GenBank/DDBJ whole genome shotgun (WGS) entry which is preliminary data.</text>
</comment>
<keyword evidence="1" id="KW-0812">Transmembrane</keyword>
<proteinExistence type="predicted"/>
<keyword evidence="3" id="KW-1185">Reference proteome</keyword>
<accession>A0A8J2KKL7</accession>
<name>A0A8J2KKL7_9HEXA</name>
<sequence>KRRCSGGSGRTNLIASRPGCKVENVEVFFWLYITKVVLLLLSKCMAFGSYFPNFSHNCKQPSILSLTSRLLKIDESLDSLSCGLSERFRGYGSQRLS</sequence>
<evidence type="ECO:0000313" key="3">
    <source>
        <dbReference type="Proteomes" id="UP000708208"/>
    </source>
</evidence>
<protein>
    <submittedName>
        <fullName evidence="2">Uncharacterized protein</fullName>
    </submittedName>
</protein>